<name>A0AB36QYV4_9HYPH</name>
<dbReference type="AlphaFoldDB" id="A0AB36QYV4"/>
<gene>
    <name evidence="1" type="ORF">CIT25_35385</name>
</gene>
<dbReference type="EMBL" id="NPKI01000052">
    <property type="protein sequence ID" value="PAP97585.1"/>
    <property type="molecule type" value="Genomic_DNA"/>
</dbReference>
<reference evidence="2" key="1">
    <citation type="submission" date="2017-08" db="EMBL/GenBank/DDBJ databases">
        <title>Mesorhizobium wenxinae sp. nov., a novel rhizobial species isolated from root nodules of chickpea (Cicer arietinum L.).</title>
        <authorList>
            <person name="Zhang J."/>
        </authorList>
    </citation>
    <scope>NUCLEOTIDE SEQUENCE [LARGE SCALE GENOMIC DNA]</scope>
    <source>
        <strain evidence="2">USDA 3392</strain>
    </source>
</reference>
<evidence type="ECO:0000313" key="2">
    <source>
        <dbReference type="Proteomes" id="UP000216215"/>
    </source>
</evidence>
<accession>A0AB36QYV4</accession>
<proteinExistence type="predicted"/>
<comment type="caution">
    <text evidence="1">The sequence shown here is derived from an EMBL/GenBank/DDBJ whole genome shotgun (WGS) entry which is preliminary data.</text>
</comment>
<sequence length="61" mass="6646">MPSPLFPTLAELEAQTQRAMRQSTRCAVTVNLSIDITMSLDFSLSQAGDDHAHIRAATLTD</sequence>
<organism evidence="1 2">
    <name type="scientific">Mesorhizobium mediterraneum</name>
    <dbReference type="NCBI Taxonomy" id="43617"/>
    <lineage>
        <taxon>Bacteria</taxon>
        <taxon>Pseudomonadati</taxon>
        <taxon>Pseudomonadota</taxon>
        <taxon>Alphaproteobacteria</taxon>
        <taxon>Hyphomicrobiales</taxon>
        <taxon>Phyllobacteriaceae</taxon>
        <taxon>Mesorhizobium</taxon>
    </lineage>
</organism>
<protein>
    <submittedName>
        <fullName evidence="1">Uncharacterized protein</fullName>
    </submittedName>
</protein>
<evidence type="ECO:0000313" key="1">
    <source>
        <dbReference type="EMBL" id="PAP97585.1"/>
    </source>
</evidence>
<keyword evidence="2" id="KW-1185">Reference proteome</keyword>
<dbReference type="Proteomes" id="UP000216215">
    <property type="component" value="Unassembled WGS sequence"/>
</dbReference>